<feature type="region of interest" description="Disordered" evidence="1">
    <location>
        <begin position="1"/>
        <end position="31"/>
    </location>
</feature>
<dbReference type="PANTHER" id="PTHR13609">
    <property type="entry name" value="UBIQUITIN DOMAIN CONTAINING 1 PROTEIN-RELATED"/>
    <property type="match status" value="1"/>
</dbReference>
<dbReference type="AlphaFoldDB" id="A0A498IL01"/>
<accession>A0A498IL01</accession>
<evidence type="ECO:0000313" key="3">
    <source>
        <dbReference type="EMBL" id="RXH84026.1"/>
    </source>
</evidence>
<feature type="compositionally biased region" description="Polar residues" evidence="1">
    <location>
        <begin position="1"/>
        <end position="11"/>
    </location>
</feature>
<protein>
    <recommendedName>
        <fullName evidence="2">DC-UbP/UBTD2 N-terminal domain-containing protein</fullName>
    </recommendedName>
</protein>
<dbReference type="EMBL" id="RDQH01000337">
    <property type="protein sequence ID" value="RXH84026.1"/>
    <property type="molecule type" value="Genomic_DNA"/>
</dbReference>
<dbReference type="InterPro" id="IPR039869">
    <property type="entry name" value="UBTD1/2"/>
</dbReference>
<feature type="domain" description="DC-UbP/UBTD2 N-terminal" evidence="2">
    <location>
        <begin position="16"/>
        <end position="55"/>
    </location>
</feature>
<dbReference type="Proteomes" id="UP000290289">
    <property type="component" value="Chromosome 11"/>
</dbReference>
<dbReference type="Gene3D" id="1.20.225.20">
    <property type="entry name" value="Ub domain-containing protein, DC-UbP/UBTD2, N-terminal domain"/>
    <property type="match status" value="1"/>
</dbReference>
<gene>
    <name evidence="3" type="ORF">DVH24_026925</name>
</gene>
<name>A0A498IL01_MALDO</name>
<dbReference type="InterPro" id="IPR038169">
    <property type="entry name" value="DC-UbP/UBTD2_N_sf"/>
</dbReference>
<evidence type="ECO:0000259" key="2">
    <source>
        <dbReference type="Pfam" id="PF16455"/>
    </source>
</evidence>
<evidence type="ECO:0000313" key="4">
    <source>
        <dbReference type="Proteomes" id="UP000290289"/>
    </source>
</evidence>
<dbReference type="InterPro" id="IPR032752">
    <property type="entry name" value="DC-UbP/UBTD2_N"/>
</dbReference>
<dbReference type="Pfam" id="PF16455">
    <property type="entry name" value="UBD"/>
    <property type="match status" value="1"/>
</dbReference>
<proteinExistence type="predicted"/>
<organism evidence="3 4">
    <name type="scientific">Malus domestica</name>
    <name type="common">Apple</name>
    <name type="synonym">Pyrus malus</name>
    <dbReference type="NCBI Taxonomy" id="3750"/>
    <lineage>
        <taxon>Eukaryota</taxon>
        <taxon>Viridiplantae</taxon>
        <taxon>Streptophyta</taxon>
        <taxon>Embryophyta</taxon>
        <taxon>Tracheophyta</taxon>
        <taxon>Spermatophyta</taxon>
        <taxon>Magnoliopsida</taxon>
        <taxon>eudicotyledons</taxon>
        <taxon>Gunneridae</taxon>
        <taxon>Pentapetalae</taxon>
        <taxon>rosids</taxon>
        <taxon>fabids</taxon>
        <taxon>Rosales</taxon>
        <taxon>Rosaceae</taxon>
        <taxon>Amygdaloideae</taxon>
        <taxon>Maleae</taxon>
        <taxon>Malus</taxon>
    </lineage>
</organism>
<reference evidence="3 4" key="1">
    <citation type="submission" date="2018-10" db="EMBL/GenBank/DDBJ databases">
        <title>A high-quality apple genome assembly.</title>
        <authorList>
            <person name="Hu J."/>
        </authorList>
    </citation>
    <scope>NUCLEOTIDE SEQUENCE [LARGE SCALE GENOMIC DNA]</scope>
    <source>
        <strain evidence="4">cv. HFTH1</strain>
        <tissue evidence="3">Young leaf</tissue>
    </source>
</reference>
<comment type="caution">
    <text evidence="3">The sequence shown here is derived from an EMBL/GenBank/DDBJ whole genome shotgun (WGS) entry which is preliminary data.</text>
</comment>
<sequence>MGCAGSSQTKGDGTLKKIRKPKPWKHPQPLTKSQLLQMREEFWDTAPHYGGRKEVALGAMTSAFVRERCASLFGLMSVGWGGGVGGVEGRSHLVRWQVPSPMSGRSRVRDLGAASP</sequence>
<evidence type="ECO:0000256" key="1">
    <source>
        <dbReference type="SAM" id="MobiDB-lite"/>
    </source>
</evidence>
<feature type="compositionally biased region" description="Basic residues" evidence="1">
    <location>
        <begin position="16"/>
        <end position="25"/>
    </location>
</feature>
<keyword evidence="4" id="KW-1185">Reference proteome</keyword>